<name>A0AAD9RET8_9HYME</name>
<dbReference type="Proteomes" id="UP001258017">
    <property type="component" value="Unassembled WGS sequence"/>
</dbReference>
<reference evidence="1" key="1">
    <citation type="submission" date="2021-08" db="EMBL/GenBank/DDBJ databases">
        <authorList>
            <person name="Misof B."/>
            <person name="Oliver O."/>
            <person name="Podsiadlowski L."/>
            <person name="Donath A."/>
            <person name="Peters R."/>
            <person name="Mayer C."/>
            <person name="Rust J."/>
            <person name="Gunkel S."/>
            <person name="Lesny P."/>
            <person name="Martin S."/>
            <person name="Oeyen J.P."/>
            <person name="Petersen M."/>
            <person name="Panagiotis P."/>
            <person name="Wilbrandt J."/>
            <person name="Tanja T."/>
        </authorList>
    </citation>
    <scope>NUCLEOTIDE SEQUENCE</scope>
    <source>
        <strain evidence="1">GBR_01_08_01A</strain>
        <tissue evidence="1">Thorax + abdomen</tissue>
    </source>
</reference>
<dbReference type="AlphaFoldDB" id="A0AAD9RET8"/>
<gene>
    <name evidence="1" type="ORF">KPH14_000973</name>
</gene>
<comment type="caution">
    <text evidence="1">The sequence shown here is derived from an EMBL/GenBank/DDBJ whole genome shotgun (WGS) entry which is preliminary data.</text>
</comment>
<evidence type="ECO:0000313" key="2">
    <source>
        <dbReference type="Proteomes" id="UP001258017"/>
    </source>
</evidence>
<keyword evidence="2" id="KW-1185">Reference proteome</keyword>
<accession>A0AAD9RET8</accession>
<proteinExistence type="predicted"/>
<organism evidence="1 2">
    <name type="scientific">Odynerus spinipes</name>
    <dbReference type="NCBI Taxonomy" id="1348599"/>
    <lineage>
        <taxon>Eukaryota</taxon>
        <taxon>Metazoa</taxon>
        <taxon>Ecdysozoa</taxon>
        <taxon>Arthropoda</taxon>
        <taxon>Hexapoda</taxon>
        <taxon>Insecta</taxon>
        <taxon>Pterygota</taxon>
        <taxon>Neoptera</taxon>
        <taxon>Endopterygota</taxon>
        <taxon>Hymenoptera</taxon>
        <taxon>Apocrita</taxon>
        <taxon>Aculeata</taxon>
        <taxon>Vespoidea</taxon>
        <taxon>Vespidae</taxon>
        <taxon>Eumeninae</taxon>
        <taxon>Odynerus</taxon>
    </lineage>
</organism>
<evidence type="ECO:0000313" key="1">
    <source>
        <dbReference type="EMBL" id="KAK2578426.1"/>
    </source>
</evidence>
<sequence>MDEVICCANRLTAKEPHQKERAGTNKGDDVENYGRLEEMLNKIISNQFSEERMREVIRCEIGEEVKKLREEIKQLKYIISELKSEKKEITEGKKNTYADKGKALNNEKIVIIKPSELQESTKTVEEIKNKINVIDLGIGVNKIRNAAKGAIIIVCNNEKDVEKFREVARKKLGDKYKIEIPKKRMPRIKIIGIDQTDAERGDEELLNALINQNSLGETCAGCDIKIIHKYKNMKTATIIWIVGMTETHTTDVILDDELNIKGYNMCRCDSQNKRTGGVILYVDTMISSELVAKVTIPGNLWMEDIYIKPVQHETVIAFRNFSNIDYNILTELLRGMKECNNNQGLSIDVKDHLNKIARWFTSSLSGIADKVAPIKKIKIPAKWLHNRWFTPAILKEVKLRDSLYKKAVRSKRKEDFDIFRKKRNQVVTLIRKSKIDYINRKIEGNRCNPRELWRELKNGFINKRPNTETNSSIIFPDNKVYTTDRVITEKFNEYFLHSSKEIDQSIKDPNCGIKALDYIREYMNIDNYDSYVCLDKFEVVTLQKLNVITKKLEHGIFPDD</sequence>
<reference evidence="1" key="2">
    <citation type="journal article" date="2023" name="Commun. Biol.">
        <title>Intrasexual cuticular hydrocarbon dimorphism in a wasp sheds light on hydrocarbon biosynthesis genes in Hymenoptera.</title>
        <authorList>
            <person name="Moris V.C."/>
            <person name="Podsiadlowski L."/>
            <person name="Martin S."/>
            <person name="Oeyen J.P."/>
            <person name="Donath A."/>
            <person name="Petersen M."/>
            <person name="Wilbrandt J."/>
            <person name="Misof B."/>
            <person name="Liedtke D."/>
            <person name="Thamm M."/>
            <person name="Scheiner R."/>
            <person name="Schmitt T."/>
            <person name="Niehuis O."/>
        </authorList>
    </citation>
    <scope>NUCLEOTIDE SEQUENCE</scope>
    <source>
        <strain evidence="1">GBR_01_08_01A</strain>
    </source>
</reference>
<protein>
    <submittedName>
        <fullName evidence="1">Uncharacterized protein</fullName>
    </submittedName>
</protein>
<dbReference type="EMBL" id="JAIFRP010000311">
    <property type="protein sequence ID" value="KAK2578426.1"/>
    <property type="molecule type" value="Genomic_DNA"/>
</dbReference>